<dbReference type="PANTHER" id="PTHR12867">
    <property type="entry name" value="GLYCOSYL TRANSFERASE-RELATED"/>
    <property type="match status" value="1"/>
</dbReference>
<dbReference type="GO" id="GO:0005783">
    <property type="term" value="C:endoplasmic reticulum"/>
    <property type="evidence" value="ECO:0007669"/>
    <property type="project" value="UniProtKB-SubCell"/>
</dbReference>
<keyword evidence="10" id="KW-1185">Reference proteome</keyword>
<evidence type="ECO:0000313" key="10">
    <source>
        <dbReference type="Proteomes" id="UP000816034"/>
    </source>
</evidence>
<dbReference type="EC" id="2.4.1.141" evidence="3"/>
<evidence type="ECO:0000256" key="5">
    <source>
        <dbReference type="ARBA" id="ARBA00022676"/>
    </source>
</evidence>
<dbReference type="RefSeq" id="XP_044547739.1">
    <property type="nucleotide sequence ID" value="XM_044695648.1"/>
</dbReference>
<comment type="subcellular location">
    <subcellularLocation>
        <location evidence="1">Endoplasmic reticulum</location>
    </subcellularLocation>
</comment>
<dbReference type="GeneID" id="68098307"/>
<comment type="similarity">
    <text evidence="2">Belongs to the glycosyltransferase 28 family.</text>
</comment>
<dbReference type="Proteomes" id="UP000816034">
    <property type="component" value="Unassembled WGS sequence"/>
</dbReference>
<dbReference type="InterPro" id="IPR007235">
    <property type="entry name" value="Glyco_trans_28_C"/>
</dbReference>
<evidence type="ECO:0000256" key="6">
    <source>
        <dbReference type="ARBA" id="ARBA00022679"/>
    </source>
</evidence>
<comment type="caution">
    <text evidence="9">The sequence shown here is derived from an EMBL/GenBank/DDBJ whole genome shotgun (WGS) entry which is preliminary data.</text>
</comment>
<evidence type="ECO:0000256" key="3">
    <source>
        <dbReference type="ARBA" id="ARBA00012614"/>
    </source>
</evidence>
<gene>
    <name evidence="9" type="ORF">C9374_005852</name>
</gene>
<reference evidence="9 10" key="1">
    <citation type="journal article" date="2018" name="BMC Genomics">
        <title>The genome of Naegleria lovaniensis, the basis for a comparative approach to unravel pathogenicity factors of the human pathogenic amoeba N. fowleri.</title>
        <authorList>
            <person name="Liechti N."/>
            <person name="Schurch N."/>
            <person name="Bruggmann R."/>
            <person name="Wittwer M."/>
        </authorList>
    </citation>
    <scope>NUCLEOTIDE SEQUENCE [LARGE SCALE GENOMIC DNA]</scope>
    <source>
        <strain evidence="9 10">ATCC 30569</strain>
    </source>
</reference>
<dbReference type="PANTHER" id="PTHR12867:SF6">
    <property type="entry name" value="N-ACETYLGLUCOSAMINYLDIPHOSPHODOLICHOL N-ACETYLGLUCOSAMINYLTRANSFERASE"/>
    <property type="match status" value="1"/>
</dbReference>
<feature type="domain" description="Glycosyl transferase family 28 C-terminal" evidence="8">
    <location>
        <begin position="4"/>
        <end position="167"/>
    </location>
</feature>
<evidence type="ECO:0000313" key="9">
    <source>
        <dbReference type="EMBL" id="KAG2382060.1"/>
    </source>
</evidence>
<accession>A0AA88GKU6</accession>
<keyword evidence="7" id="KW-0256">Endoplasmic reticulum</keyword>
<dbReference type="GO" id="GO:0004577">
    <property type="term" value="F:N-acetylglucosaminyldiphosphodolichol N-acetylglucosaminyltransferase activity"/>
    <property type="evidence" value="ECO:0007669"/>
    <property type="project" value="UniProtKB-EC"/>
</dbReference>
<proteinExistence type="inferred from homology"/>
<keyword evidence="6" id="KW-0808">Transferase</keyword>
<dbReference type="AlphaFoldDB" id="A0AA88GKU6"/>
<dbReference type="GO" id="GO:0006488">
    <property type="term" value="P:dolichol-linked oligosaccharide biosynthetic process"/>
    <property type="evidence" value="ECO:0007669"/>
    <property type="project" value="InterPro"/>
</dbReference>
<dbReference type="EMBL" id="PYSW02000025">
    <property type="protein sequence ID" value="KAG2382060.1"/>
    <property type="molecule type" value="Genomic_DNA"/>
</dbReference>
<sequence>MPRVFVTVGTTRFDELIKVMSQESVIQALHDHGYSHLVMQIGTGEEPEINHTSIPAGMKVEFFGKKDSIHDDVQQADLIISHAGSGSLFESLRMGKKIIAVPNESLMGNHQTELANALGQDGNVISARIHNLEQLIVEQGDELFTQRLQQLKPMQKANTKAFADVVDDEMMN</sequence>
<evidence type="ECO:0000256" key="7">
    <source>
        <dbReference type="ARBA" id="ARBA00022824"/>
    </source>
</evidence>
<dbReference type="Pfam" id="PF04101">
    <property type="entry name" value="Glyco_tran_28_C"/>
    <property type="match status" value="1"/>
</dbReference>
<protein>
    <recommendedName>
        <fullName evidence="4">UDP-N-acetylglucosamine transferase subunit ALG13</fullName>
        <ecNumber evidence="3">2.4.1.141</ecNumber>
    </recommendedName>
</protein>
<evidence type="ECO:0000256" key="1">
    <source>
        <dbReference type="ARBA" id="ARBA00004240"/>
    </source>
</evidence>
<evidence type="ECO:0000259" key="8">
    <source>
        <dbReference type="Pfam" id="PF04101"/>
    </source>
</evidence>
<dbReference type="Gene3D" id="3.40.50.2000">
    <property type="entry name" value="Glycogen Phosphorylase B"/>
    <property type="match status" value="1"/>
</dbReference>
<name>A0AA88GKU6_NAELO</name>
<dbReference type="InterPro" id="IPR039042">
    <property type="entry name" value="Alg13-like"/>
</dbReference>
<evidence type="ECO:0000256" key="4">
    <source>
        <dbReference type="ARBA" id="ARBA00017468"/>
    </source>
</evidence>
<dbReference type="SUPFAM" id="SSF53756">
    <property type="entry name" value="UDP-Glycosyltransferase/glycogen phosphorylase"/>
    <property type="match status" value="1"/>
</dbReference>
<evidence type="ECO:0000256" key="2">
    <source>
        <dbReference type="ARBA" id="ARBA00006962"/>
    </source>
</evidence>
<keyword evidence="5" id="KW-0328">Glycosyltransferase</keyword>
<organism evidence="9 10">
    <name type="scientific">Naegleria lovaniensis</name>
    <name type="common">Amoeba</name>
    <dbReference type="NCBI Taxonomy" id="51637"/>
    <lineage>
        <taxon>Eukaryota</taxon>
        <taxon>Discoba</taxon>
        <taxon>Heterolobosea</taxon>
        <taxon>Tetramitia</taxon>
        <taxon>Eutetramitia</taxon>
        <taxon>Vahlkampfiidae</taxon>
        <taxon>Naegleria</taxon>
    </lineage>
</organism>